<dbReference type="GO" id="GO:1990195">
    <property type="term" value="C:macrolide transmembrane transporter complex"/>
    <property type="evidence" value="ECO:0007669"/>
    <property type="project" value="InterPro"/>
</dbReference>
<keyword evidence="3" id="KW-0812">Transmembrane</keyword>
<keyword evidence="6" id="KW-1185">Reference proteome</keyword>
<comment type="similarity">
    <text evidence="1">Belongs to the membrane fusion protein (MFP) (TC 8.A.1) family.</text>
</comment>
<dbReference type="NCBIfam" id="TIGR01730">
    <property type="entry name" value="RND_mfp"/>
    <property type="match status" value="1"/>
</dbReference>
<proteinExistence type="inferred from homology"/>
<dbReference type="InterPro" id="IPR058647">
    <property type="entry name" value="BSH_CzcB-like"/>
</dbReference>
<dbReference type="RefSeq" id="WP_161339362.1">
    <property type="nucleotide sequence ID" value="NZ_JBHSDG010000004.1"/>
</dbReference>
<gene>
    <name evidence="5" type="ORF">GQF03_11235</name>
</gene>
<sequence>MKNLKKWGFILILIAVFAGGAFFYWKNEIAGRLPDGIVMSNGRIEATQINIAAKLPGRLEEVLVNEGEMVEPGQVLARLDAKEVMAQLRSAEAEVRRLERSREETEAAVKSSRSQLKLAEQMLARAKKLVKDNFTSKETVEQRTTEFQAAEANYTSALARVEETGEQINAAREQVIQIEAQLDDLVLRAPLRGRIQYRLVEPGEVVAAGGNLFTLLNLADVYMTVFLPAADAGRLALGSEARLILDPVPEYVIPAKVTFVAAEAQFTPRTVETADEREKLMFRVKISIDPELLRKYEDRVKAGVRGDAYVMLPPAESWPEFLQVKLPE</sequence>
<evidence type="ECO:0000256" key="1">
    <source>
        <dbReference type="ARBA" id="ARBA00009477"/>
    </source>
</evidence>
<keyword evidence="3" id="KW-0472">Membrane</keyword>
<name>A0A845MHW1_9PROT</name>
<dbReference type="Gene3D" id="2.40.30.170">
    <property type="match status" value="1"/>
</dbReference>
<feature type="coiled-coil region" evidence="2">
    <location>
        <begin position="81"/>
        <end position="129"/>
    </location>
</feature>
<dbReference type="OrthoDB" id="9778236at2"/>
<dbReference type="InterPro" id="IPR030190">
    <property type="entry name" value="MacA_alpha-hairpin_sf"/>
</dbReference>
<evidence type="ECO:0000313" key="5">
    <source>
        <dbReference type="EMBL" id="MZR22906.1"/>
    </source>
</evidence>
<feature type="coiled-coil region" evidence="2">
    <location>
        <begin position="161"/>
        <end position="188"/>
    </location>
</feature>
<dbReference type="GO" id="GO:0005886">
    <property type="term" value="C:plasma membrane"/>
    <property type="evidence" value="ECO:0007669"/>
    <property type="project" value="TreeGrafter"/>
</dbReference>
<dbReference type="GO" id="GO:0019898">
    <property type="term" value="C:extrinsic component of membrane"/>
    <property type="evidence" value="ECO:0007669"/>
    <property type="project" value="InterPro"/>
</dbReference>
<dbReference type="SUPFAM" id="SSF111369">
    <property type="entry name" value="HlyD-like secretion proteins"/>
    <property type="match status" value="1"/>
</dbReference>
<comment type="caution">
    <text evidence="5">The sequence shown here is derived from an EMBL/GenBank/DDBJ whole genome shotgun (WGS) entry which is preliminary data.</text>
</comment>
<dbReference type="GO" id="GO:0022857">
    <property type="term" value="F:transmembrane transporter activity"/>
    <property type="evidence" value="ECO:0007669"/>
    <property type="project" value="InterPro"/>
</dbReference>
<organism evidence="5 6">
    <name type="scientific">Sneathiella chungangensis</name>
    <dbReference type="NCBI Taxonomy" id="1418234"/>
    <lineage>
        <taxon>Bacteria</taxon>
        <taxon>Pseudomonadati</taxon>
        <taxon>Pseudomonadota</taxon>
        <taxon>Alphaproteobacteria</taxon>
        <taxon>Sneathiellales</taxon>
        <taxon>Sneathiellaceae</taxon>
        <taxon>Sneathiella</taxon>
    </lineage>
</organism>
<dbReference type="Gene3D" id="6.10.140.1990">
    <property type="match status" value="1"/>
</dbReference>
<evidence type="ECO:0000313" key="6">
    <source>
        <dbReference type="Proteomes" id="UP000445696"/>
    </source>
</evidence>
<keyword evidence="2" id="KW-0175">Coiled coil</keyword>
<evidence type="ECO:0000256" key="3">
    <source>
        <dbReference type="SAM" id="Phobius"/>
    </source>
</evidence>
<feature type="transmembrane region" description="Helical" evidence="3">
    <location>
        <begin position="7"/>
        <end position="25"/>
    </location>
</feature>
<dbReference type="Gene3D" id="2.40.50.100">
    <property type="match status" value="1"/>
</dbReference>
<dbReference type="PANTHER" id="PTHR30438">
    <property type="entry name" value="36 KDA ANTIGEN-RELATED"/>
    <property type="match status" value="1"/>
</dbReference>
<dbReference type="PANTHER" id="PTHR30438:SF2">
    <property type="entry name" value="MEMBRANE PROTEIN"/>
    <property type="match status" value="1"/>
</dbReference>
<evidence type="ECO:0000256" key="2">
    <source>
        <dbReference type="SAM" id="Coils"/>
    </source>
</evidence>
<dbReference type="Pfam" id="PF25973">
    <property type="entry name" value="BSH_CzcB"/>
    <property type="match status" value="1"/>
</dbReference>
<dbReference type="GO" id="GO:1990961">
    <property type="term" value="P:xenobiotic detoxification by transmembrane export across the plasma membrane"/>
    <property type="evidence" value="ECO:0007669"/>
    <property type="project" value="InterPro"/>
</dbReference>
<reference evidence="5 6" key="1">
    <citation type="journal article" date="2014" name="Int. J. Syst. Evol. Microbiol.">
        <title>Sneathiella chungangensis sp. nov., isolated from a marine sand, and emended description of the genus Sneathiella.</title>
        <authorList>
            <person name="Siamphan C."/>
            <person name="Kim H."/>
            <person name="Lee J.S."/>
            <person name="Kim W."/>
        </authorList>
    </citation>
    <scope>NUCLEOTIDE SEQUENCE [LARGE SCALE GENOMIC DNA]</scope>
    <source>
        <strain evidence="5 6">KCTC 32476</strain>
    </source>
</reference>
<evidence type="ECO:0000259" key="4">
    <source>
        <dbReference type="Pfam" id="PF25973"/>
    </source>
</evidence>
<dbReference type="EMBL" id="WTVA01000004">
    <property type="protein sequence ID" value="MZR22906.1"/>
    <property type="molecule type" value="Genomic_DNA"/>
</dbReference>
<protein>
    <submittedName>
        <fullName evidence="5">Efflux RND transporter periplasmic adaptor subunit</fullName>
    </submittedName>
</protein>
<accession>A0A845MHW1</accession>
<dbReference type="AlphaFoldDB" id="A0A845MHW1"/>
<feature type="domain" description="CzcB-like barrel-sandwich hybrid" evidence="4">
    <location>
        <begin position="49"/>
        <end position="215"/>
    </location>
</feature>
<dbReference type="Proteomes" id="UP000445696">
    <property type="component" value="Unassembled WGS sequence"/>
</dbReference>
<dbReference type="InterPro" id="IPR006143">
    <property type="entry name" value="RND_pump_MFP"/>
</dbReference>
<keyword evidence="3" id="KW-1133">Transmembrane helix</keyword>